<proteinExistence type="inferred from homology"/>
<dbReference type="STRING" id="656914.SAMN00017405_1107"/>
<dbReference type="InterPro" id="IPR036388">
    <property type="entry name" value="WH-like_DNA-bd_sf"/>
</dbReference>
<comment type="catalytic activity">
    <reaction evidence="7 8">
        <text>a 6-O-methyl-2'-deoxyguanosine in DNA + L-cysteinyl-[protein] = S-methyl-L-cysteinyl-[protein] + a 2'-deoxyguanosine in DNA</text>
        <dbReference type="Rhea" id="RHEA:24000"/>
        <dbReference type="Rhea" id="RHEA-COMP:10131"/>
        <dbReference type="Rhea" id="RHEA-COMP:10132"/>
        <dbReference type="Rhea" id="RHEA-COMP:11367"/>
        <dbReference type="Rhea" id="RHEA-COMP:11368"/>
        <dbReference type="ChEBI" id="CHEBI:29950"/>
        <dbReference type="ChEBI" id="CHEBI:82612"/>
        <dbReference type="ChEBI" id="CHEBI:85445"/>
        <dbReference type="ChEBI" id="CHEBI:85448"/>
        <dbReference type="EC" id="2.1.1.63"/>
    </reaction>
</comment>
<organism evidence="11 12">
    <name type="scientific">Desulfonispora thiosulfatigenes DSM 11270</name>
    <dbReference type="NCBI Taxonomy" id="656914"/>
    <lineage>
        <taxon>Bacteria</taxon>
        <taxon>Bacillati</taxon>
        <taxon>Bacillota</taxon>
        <taxon>Clostridia</taxon>
        <taxon>Eubacteriales</taxon>
        <taxon>Peptococcaceae</taxon>
        <taxon>Desulfonispora</taxon>
    </lineage>
</organism>
<dbReference type="InterPro" id="IPR036217">
    <property type="entry name" value="MethylDNA_cys_MeTrfase_DNAb"/>
</dbReference>
<gene>
    <name evidence="11" type="ORF">SAMN00017405_1107</name>
</gene>
<reference evidence="11 12" key="1">
    <citation type="submission" date="2017-04" db="EMBL/GenBank/DDBJ databases">
        <authorList>
            <person name="Afonso C.L."/>
            <person name="Miller P.J."/>
            <person name="Scott M.A."/>
            <person name="Spackman E."/>
            <person name="Goraichik I."/>
            <person name="Dimitrov K.M."/>
            <person name="Suarez D.L."/>
            <person name="Swayne D.E."/>
        </authorList>
    </citation>
    <scope>NUCLEOTIDE SEQUENCE [LARGE SCALE GENOMIC DNA]</scope>
    <source>
        <strain evidence="11 12">DSM 11270</strain>
    </source>
</reference>
<evidence type="ECO:0000259" key="9">
    <source>
        <dbReference type="Pfam" id="PF01035"/>
    </source>
</evidence>
<dbReference type="InterPro" id="IPR008332">
    <property type="entry name" value="MethylG_MeTrfase_N"/>
</dbReference>
<keyword evidence="2 8" id="KW-0963">Cytoplasm</keyword>
<dbReference type="AlphaFoldDB" id="A0A1W1UY83"/>
<comment type="subcellular location">
    <subcellularLocation>
        <location evidence="8">Cytoplasm</location>
    </subcellularLocation>
</comment>
<keyword evidence="3 8" id="KW-0489">Methyltransferase</keyword>
<dbReference type="Pfam" id="PF02870">
    <property type="entry name" value="Methyltransf_1N"/>
    <property type="match status" value="1"/>
</dbReference>
<evidence type="ECO:0000259" key="10">
    <source>
        <dbReference type="Pfam" id="PF02870"/>
    </source>
</evidence>
<evidence type="ECO:0000313" key="11">
    <source>
        <dbReference type="EMBL" id="SMB86046.1"/>
    </source>
</evidence>
<keyword evidence="5 8" id="KW-0227">DNA damage</keyword>
<dbReference type="FunFam" id="1.10.10.10:FF:000337">
    <property type="entry name" value="Methylated-DNA--protein-cysteine methyltransferase"/>
    <property type="match status" value="1"/>
</dbReference>
<feature type="domain" description="Methylated-DNA-[protein]-cysteine S-methyltransferase DNA binding" evidence="9">
    <location>
        <begin position="79"/>
        <end position="158"/>
    </location>
</feature>
<dbReference type="InterPro" id="IPR036631">
    <property type="entry name" value="MGMT_N_sf"/>
</dbReference>
<keyword evidence="12" id="KW-1185">Reference proteome</keyword>
<evidence type="ECO:0000256" key="5">
    <source>
        <dbReference type="ARBA" id="ARBA00022763"/>
    </source>
</evidence>
<comment type="function">
    <text evidence="8">Involved in the cellular defense against the biological effects of O6-methylguanine (O6-MeG) and O4-methylthymine (O4-MeT) in DNA. Repairs the methylated nucleobase in DNA by stoichiometrically transferring the methyl group to a cysteine residue in the enzyme. This is a suicide reaction: the enzyme is irreversibly inactivated.</text>
</comment>
<dbReference type="SUPFAM" id="SSF46767">
    <property type="entry name" value="Methylated DNA-protein cysteine methyltransferase, C-terminal domain"/>
    <property type="match status" value="1"/>
</dbReference>
<dbReference type="Gene3D" id="3.30.160.70">
    <property type="entry name" value="Methylated DNA-protein cysteine methyltransferase domain"/>
    <property type="match status" value="1"/>
</dbReference>
<dbReference type="Proteomes" id="UP000192731">
    <property type="component" value="Unassembled WGS sequence"/>
</dbReference>
<keyword evidence="6 8" id="KW-0234">DNA repair</keyword>
<dbReference type="SUPFAM" id="SSF53155">
    <property type="entry name" value="Methylated DNA-protein cysteine methyltransferase domain"/>
    <property type="match status" value="1"/>
</dbReference>
<comment type="catalytic activity">
    <reaction evidence="1 8">
        <text>a 4-O-methyl-thymidine in DNA + L-cysteinyl-[protein] = a thymidine in DNA + S-methyl-L-cysteinyl-[protein]</text>
        <dbReference type="Rhea" id="RHEA:53428"/>
        <dbReference type="Rhea" id="RHEA-COMP:10131"/>
        <dbReference type="Rhea" id="RHEA-COMP:10132"/>
        <dbReference type="Rhea" id="RHEA-COMP:13555"/>
        <dbReference type="Rhea" id="RHEA-COMP:13556"/>
        <dbReference type="ChEBI" id="CHEBI:29950"/>
        <dbReference type="ChEBI" id="CHEBI:82612"/>
        <dbReference type="ChEBI" id="CHEBI:137386"/>
        <dbReference type="ChEBI" id="CHEBI:137387"/>
        <dbReference type="EC" id="2.1.1.63"/>
    </reaction>
</comment>
<evidence type="ECO:0000256" key="7">
    <source>
        <dbReference type="ARBA" id="ARBA00049348"/>
    </source>
</evidence>
<sequence length="161" mass="18519">MKNIFYYQLPLGEIAITEENNKITNVHYQKENYLQTGNEFEEYTLKETEVLKRAYEQLQEYFEGKRKVFTLPLSPKGTPFRQKVWNALQQIPYGVTKNYGEIAKIIGNEKAARAVGQANNKNPISIIIPCHRVIGKNGSLTGYDGGLEIKEFLLKLENNNF</sequence>
<protein>
    <recommendedName>
        <fullName evidence="8">Methylated-DNA--protein-cysteine methyltransferase</fullName>
        <ecNumber evidence="8">2.1.1.63</ecNumber>
    </recommendedName>
    <alternativeName>
        <fullName evidence="8">6-O-methylguanine-DNA methyltransferase</fullName>
        <shortName evidence="8">MGMT</shortName>
    </alternativeName>
    <alternativeName>
        <fullName evidence="8">O-6-methylguanine-DNA-alkyltransferase</fullName>
    </alternativeName>
</protein>
<name>A0A1W1UY83_DESTI</name>
<evidence type="ECO:0000256" key="3">
    <source>
        <dbReference type="ARBA" id="ARBA00022603"/>
    </source>
</evidence>
<dbReference type="PANTHER" id="PTHR10815:SF5">
    <property type="entry name" value="METHYLATED-DNA--PROTEIN-CYSTEINE METHYLTRANSFERASE"/>
    <property type="match status" value="1"/>
</dbReference>
<dbReference type="GO" id="GO:0003908">
    <property type="term" value="F:methylated-DNA-[protein]-cysteine S-methyltransferase activity"/>
    <property type="evidence" value="ECO:0007669"/>
    <property type="project" value="UniProtKB-UniRule"/>
</dbReference>
<dbReference type="HAMAP" id="MF_00772">
    <property type="entry name" value="OGT"/>
    <property type="match status" value="1"/>
</dbReference>
<dbReference type="PANTHER" id="PTHR10815">
    <property type="entry name" value="METHYLATED-DNA--PROTEIN-CYSTEINE METHYLTRANSFERASE"/>
    <property type="match status" value="1"/>
</dbReference>
<evidence type="ECO:0000313" key="12">
    <source>
        <dbReference type="Proteomes" id="UP000192731"/>
    </source>
</evidence>
<feature type="active site" description="Nucleophile; methyl group acceptor" evidence="8">
    <location>
        <position position="130"/>
    </location>
</feature>
<feature type="domain" description="Methylguanine DNA methyltransferase ribonuclease-like" evidence="10">
    <location>
        <begin position="6"/>
        <end position="75"/>
    </location>
</feature>
<evidence type="ECO:0000256" key="2">
    <source>
        <dbReference type="ARBA" id="ARBA00022490"/>
    </source>
</evidence>
<dbReference type="GO" id="GO:0006307">
    <property type="term" value="P:DNA alkylation repair"/>
    <property type="evidence" value="ECO:0007669"/>
    <property type="project" value="UniProtKB-UniRule"/>
</dbReference>
<dbReference type="Pfam" id="PF01035">
    <property type="entry name" value="DNA_binding_1"/>
    <property type="match status" value="1"/>
</dbReference>
<evidence type="ECO:0000256" key="6">
    <source>
        <dbReference type="ARBA" id="ARBA00023204"/>
    </source>
</evidence>
<evidence type="ECO:0000256" key="8">
    <source>
        <dbReference type="HAMAP-Rule" id="MF_00772"/>
    </source>
</evidence>
<dbReference type="CDD" id="cd06445">
    <property type="entry name" value="ATase"/>
    <property type="match status" value="1"/>
</dbReference>
<dbReference type="OrthoDB" id="9789813at2"/>
<dbReference type="InterPro" id="IPR001497">
    <property type="entry name" value="MethylDNA_cys_MeTrfase_AS"/>
</dbReference>
<dbReference type="PROSITE" id="PS00374">
    <property type="entry name" value="MGMT"/>
    <property type="match status" value="1"/>
</dbReference>
<dbReference type="Gene3D" id="1.10.10.10">
    <property type="entry name" value="Winged helix-like DNA-binding domain superfamily/Winged helix DNA-binding domain"/>
    <property type="match status" value="1"/>
</dbReference>
<dbReference type="EC" id="2.1.1.63" evidence="8"/>
<comment type="similarity">
    <text evidence="8">Belongs to the MGMT family.</text>
</comment>
<accession>A0A1W1UY83</accession>
<evidence type="ECO:0000256" key="4">
    <source>
        <dbReference type="ARBA" id="ARBA00022679"/>
    </source>
</evidence>
<evidence type="ECO:0000256" key="1">
    <source>
        <dbReference type="ARBA" id="ARBA00001286"/>
    </source>
</evidence>
<dbReference type="InterPro" id="IPR014048">
    <property type="entry name" value="MethylDNA_cys_MeTrfase_DNA-bd"/>
</dbReference>
<dbReference type="RefSeq" id="WP_084052506.1">
    <property type="nucleotide sequence ID" value="NZ_FWWT01000013.1"/>
</dbReference>
<dbReference type="GO" id="GO:0032259">
    <property type="term" value="P:methylation"/>
    <property type="evidence" value="ECO:0007669"/>
    <property type="project" value="UniProtKB-KW"/>
</dbReference>
<dbReference type="InterPro" id="IPR023546">
    <property type="entry name" value="MGMT"/>
</dbReference>
<dbReference type="GO" id="GO:0005737">
    <property type="term" value="C:cytoplasm"/>
    <property type="evidence" value="ECO:0007669"/>
    <property type="project" value="UniProtKB-SubCell"/>
</dbReference>
<dbReference type="NCBIfam" id="TIGR00589">
    <property type="entry name" value="ogt"/>
    <property type="match status" value="1"/>
</dbReference>
<keyword evidence="4 8" id="KW-0808">Transferase</keyword>
<dbReference type="EMBL" id="FWWT01000013">
    <property type="protein sequence ID" value="SMB86046.1"/>
    <property type="molecule type" value="Genomic_DNA"/>
</dbReference>
<comment type="miscellaneous">
    <text evidence="8">This enzyme catalyzes only one turnover and therefore is not strictly catalytic. According to one definition, an enzyme is a biocatalyst that acts repeatedly and over many reaction cycles.</text>
</comment>